<dbReference type="AlphaFoldDB" id="A0A0K8NV15"/>
<dbReference type="InterPro" id="IPR017969">
    <property type="entry name" value="Heavy-metal-associated_CS"/>
</dbReference>
<evidence type="ECO:0000256" key="1">
    <source>
        <dbReference type="ARBA" id="ARBA00022723"/>
    </source>
</evidence>
<dbReference type="Gene3D" id="3.30.70.100">
    <property type="match status" value="1"/>
</dbReference>
<dbReference type="SUPFAM" id="SSF55008">
    <property type="entry name" value="HMA, heavy metal-associated domain"/>
    <property type="match status" value="1"/>
</dbReference>
<proteinExistence type="predicted"/>
<evidence type="ECO:0000313" key="4">
    <source>
        <dbReference type="Proteomes" id="UP000037660"/>
    </source>
</evidence>
<dbReference type="STRING" id="1547922.ISF6_3987"/>
<evidence type="ECO:0000259" key="2">
    <source>
        <dbReference type="PROSITE" id="PS50846"/>
    </source>
</evidence>
<gene>
    <name evidence="3" type="ORF">ISF6_3987</name>
</gene>
<dbReference type="PROSITE" id="PS50846">
    <property type="entry name" value="HMA_2"/>
    <property type="match status" value="1"/>
</dbReference>
<comment type="caution">
    <text evidence="3">The sequence shown here is derived from an EMBL/GenBank/DDBJ whole genome shotgun (WGS) entry which is preliminary data.</text>
</comment>
<dbReference type="CDD" id="cd00371">
    <property type="entry name" value="HMA"/>
    <property type="match status" value="1"/>
</dbReference>
<dbReference type="OrthoDB" id="9813965at2"/>
<dbReference type="InterPro" id="IPR036163">
    <property type="entry name" value="HMA_dom_sf"/>
</dbReference>
<sequence>MITFEVNDMTCGHCVSNITKALKATDKDAKVAIDLASHRVQVEPASADAEELAEAIKDAGYTPVPVQAGSATPGKPTGLCCGSCH</sequence>
<keyword evidence="1" id="KW-0479">Metal-binding</keyword>
<organism evidence="3 4">
    <name type="scientific">Piscinibacter sakaiensis</name>
    <name type="common">Ideonella sakaiensis</name>
    <dbReference type="NCBI Taxonomy" id="1547922"/>
    <lineage>
        <taxon>Bacteria</taxon>
        <taxon>Pseudomonadati</taxon>
        <taxon>Pseudomonadota</taxon>
        <taxon>Betaproteobacteria</taxon>
        <taxon>Burkholderiales</taxon>
        <taxon>Sphaerotilaceae</taxon>
        <taxon>Piscinibacter</taxon>
    </lineage>
</organism>
<dbReference type="EMBL" id="BBYR01000006">
    <property type="protein sequence ID" value="GAP34208.1"/>
    <property type="molecule type" value="Genomic_DNA"/>
</dbReference>
<feature type="domain" description="HMA" evidence="2">
    <location>
        <begin position="1"/>
        <end position="64"/>
    </location>
</feature>
<reference evidence="4" key="1">
    <citation type="submission" date="2015-07" db="EMBL/GenBank/DDBJ databases">
        <title>Discovery of a poly(ethylene terephthalate assimilation.</title>
        <authorList>
            <person name="Yoshida S."/>
            <person name="Hiraga K."/>
            <person name="Takehana T."/>
            <person name="Taniguchi I."/>
            <person name="Yamaji H."/>
            <person name="Maeda Y."/>
            <person name="Toyohara K."/>
            <person name="Miyamoto K."/>
            <person name="Kimura Y."/>
            <person name="Oda K."/>
        </authorList>
    </citation>
    <scope>NUCLEOTIDE SEQUENCE [LARGE SCALE GENOMIC DNA]</scope>
    <source>
        <strain evidence="4">NBRC 110686 / TISTR 2288 / 201-F6</strain>
    </source>
</reference>
<dbReference type="Pfam" id="PF00403">
    <property type="entry name" value="HMA"/>
    <property type="match status" value="1"/>
</dbReference>
<dbReference type="InterPro" id="IPR006121">
    <property type="entry name" value="HMA_dom"/>
</dbReference>
<dbReference type="PROSITE" id="PS01047">
    <property type="entry name" value="HMA_1"/>
    <property type="match status" value="1"/>
</dbReference>
<protein>
    <submittedName>
        <fullName evidence="3">Copper chaperone</fullName>
    </submittedName>
</protein>
<keyword evidence="4" id="KW-1185">Reference proteome</keyword>
<reference evidence="3 4" key="2">
    <citation type="journal article" date="2016" name="Science">
        <title>A bacterium that degrades and assimilates poly(ethylene terephthalate).</title>
        <authorList>
            <person name="Yoshida S."/>
            <person name="Hiraga K."/>
            <person name="Takehana T."/>
            <person name="Taniguchi I."/>
            <person name="Yamaji H."/>
            <person name="Maeda Y."/>
            <person name="Toyohara K."/>
            <person name="Miyamoto K."/>
            <person name="Kimura Y."/>
            <person name="Oda K."/>
        </authorList>
    </citation>
    <scope>NUCLEOTIDE SEQUENCE [LARGE SCALE GENOMIC DNA]</scope>
    <source>
        <strain evidence="4">NBRC 110686 / TISTR 2288 / 201-F6</strain>
    </source>
</reference>
<dbReference type="Proteomes" id="UP000037660">
    <property type="component" value="Unassembled WGS sequence"/>
</dbReference>
<dbReference type="RefSeq" id="WP_054018337.1">
    <property type="nucleotide sequence ID" value="NZ_BBYR01000006.1"/>
</dbReference>
<dbReference type="GO" id="GO:0046872">
    <property type="term" value="F:metal ion binding"/>
    <property type="evidence" value="ECO:0007669"/>
    <property type="project" value="UniProtKB-KW"/>
</dbReference>
<evidence type="ECO:0000313" key="3">
    <source>
        <dbReference type="EMBL" id="GAP34208.1"/>
    </source>
</evidence>
<accession>A0A0K8NV15</accession>
<name>A0A0K8NV15_PISS1</name>